<sequence length="180" mass="20360">MEIHKTKIIIVSLFALAFLERVFFDLGPNIELVTTAMLLTSVYWGIKQSFWLTLAILATTDIAIGNTNIFIFTWTGFLFPAILVDKFPGLAKSFGLEKIFRGTGAGIISNLFFFFWTNFGVWLLDSWGMYTNGLSGLMMSYIIALPFLKYQFISTLVFVPLGFTVLEVLLTPDRRLNLAE</sequence>
<feature type="transmembrane region" description="Helical" evidence="1">
    <location>
        <begin position="127"/>
        <end position="145"/>
    </location>
</feature>
<feature type="transmembrane region" description="Helical" evidence="1">
    <location>
        <begin position="48"/>
        <end position="79"/>
    </location>
</feature>
<keyword evidence="1" id="KW-1133">Transmembrane helix</keyword>
<evidence type="ECO:0000313" key="2">
    <source>
        <dbReference type="EMBL" id="OGM68772.1"/>
    </source>
</evidence>
<dbReference type="Pfam" id="PF20221">
    <property type="entry name" value="DUF6580"/>
    <property type="match status" value="1"/>
</dbReference>
<organism evidence="2 3">
    <name type="scientific">Candidatus Woesebacteria bacterium RIFCSPLOWO2_01_FULL_44_14</name>
    <dbReference type="NCBI Taxonomy" id="1802525"/>
    <lineage>
        <taxon>Bacteria</taxon>
        <taxon>Candidatus Woeseibacteriota</taxon>
    </lineage>
</organism>
<keyword evidence="1" id="KW-0812">Transmembrane</keyword>
<dbReference type="Proteomes" id="UP000178429">
    <property type="component" value="Unassembled WGS sequence"/>
</dbReference>
<comment type="caution">
    <text evidence="2">The sequence shown here is derived from an EMBL/GenBank/DDBJ whole genome shotgun (WGS) entry which is preliminary data.</text>
</comment>
<dbReference type="InterPro" id="IPR046487">
    <property type="entry name" value="DUF6580"/>
</dbReference>
<feature type="transmembrane region" description="Helical" evidence="1">
    <location>
        <begin position="99"/>
        <end position="121"/>
    </location>
</feature>
<name>A0A1F8BXJ8_9BACT</name>
<evidence type="ECO:0000313" key="3">
    <source>
        <dbReference type="Proteomes" id="UP000178429"/>
    </source>
</evidence>
<feature type="transmembrane region" description="Helical" evidence="1">
    <location>
        <begin position="152"/>
        <end position="170"/>
    </location>
</feature>
<protein>
    <recommendedName>
        <fullName evidence="4">Rod shape-determining protein MreD</fullName>
    </recommendedName>
</protein>
<proteinExistence type="predicted"/>
<dbReference type="AlphaFoldDB" id="A0A1F8BXJ8"/>
<evidence type="ECO:0000256" key="1">
    <source>
        <dbReference type="SAM" id="Phobius"/>
    </source>
</evidence>
<dbReference type="STRING" id="1802525.A2975_02865"/>
<gene>
    <name evidence="2" type="ORF">A2975_02865</name>
</gene>
<reference evidence="2 3" key="1">
    <citation type="journal article" date="2016" name="Nat. Commun.">
        <title>Thousands of microbial genomes shed light on interconnected biogeochemical processes in an aquifer system.</title>
        <authorList>
            <person name="Anantharaman K."/>
            <person name="Brown C.T."/>
            <person name="Hug L.A."/>
            <person name="Sharon I."/>
            <person name="Castelle C.J."/>
            <person name="Probst A.J."/>
            <person name="Thomas B.C."/>
            <person name="Singh A."/>
            <person name="Wilkins M.J."/>
            <person name="Karaoz U."/>
            <person name="Brodie E.L."/>
            <person name="Williams K.H."/>
            <person name="Hubbard S.S."/>
            <person name="Banfield J.F."/>
        </authorList>
    </citation>
    <scope>NUCLEOTIDE SEQUENCE [LARGE SCALE GENOMIC DNA]</scope>
</reference>
<keyword evidence="1" id="KW-0472">Membrane</keyword>
<dbReference type="EMBL" id="MGHL01000018">
    <property type="protein sequence ID" value="OGM68772.1"/>
    <property type="molecule type" value="Genomic_DNA"/>
</dbReference>
<evidence type="ECO:0008006" key="4">
    <source>
        <dbReference type="Google" id="ProtNLM"/>
    </source>
</evidence>
<accession>A0A1F8BXJ8</accession>